<proteinExistence type="predicted"/>
<dbReference type="PANTHER" id="PTHR36180">
    <property type="entry name" value="DNA-BINDING PROTEIN-RELATED-RELATED"/>
    <property type="match status" value="1"/>
</dbReference>
<comment type="caution">
    <text evidence="2">The sequence shown here is derived from an EMBL/GenBank/DDBJ whole genome shotgun (WGS) entry which is preliminary data.</text>
</comment>
<organism evidence="2 3">
    <name type="scientific">Brevibacillus halotolerans</name>
    <dbReference type="NCBI Taxonomy" id="1507437"/>
    <lineage>
        <taxon>Bacteria</taxon>
        <taxon>Bacillati</taxon>
        <taxon>Bacillota</taxon>
        <taxon>Bacilli</taxon>
        <taxon>Bacillales</taxon>
        <taxon>Paenibacillaceae</taxon>
        <taxon>Brevibacillus</taxon>
    </lineage>
</organism>
<keyword evidence="3" id="KW-1185">Reference proteome</keyword>
<feature type="domain" description="Bro-N" evidence="1">
    <location>
        <begin position="1"/>
        <end position="106"/>
    </location>
</feature>
<dbReference type="InterPro" id="IPR003497">
    <property type="entry name" value="BRO_N_domain"/>
</dbReference>
<dbReference type="PANTHER" id="PTHR36180:SF2">
    <property type="entry name" value="BRO FAMILY PROTEIN"/>
    <property type="match status" value="1"/>
</dbReference>
<dbReference type="Pfam" id="PF02498">
    <property type="entry name" value="Bro-N"/>
    <property type="match status" value="1"/>
</dbReference>
<dbReference type="SMART" id="SM01040">
    <property type="entry name" value="Bro-N"/>
    <property type="match status" value="1"/>
</dbReference>
<reference evidence="2" key="1">
    <citation type="submission" date="2022-09" db="EMBL/GenBank/DDBJ databases">
        <title>Genome analysis and characterization of larvicidal activity of Brevibacillus strains.</title>
        <authorList>
            <person name="Patrusheva E.V."/>
            <person name="Izotova A.O."/>
            <person name="Toshchakov S.V."/>
            <person name="Sineoky S.P."/>
        </authorList>
    </citation>
    <scope>NUCLEOTIDE SEQUENCE</scope>
    <source>
        <strain evidence="2">VKPM_B-13244</strain>
    </source>
</reference>
<evidence type="ECO:0000259" key="1">
    <source>
        <dbReference type="PROSITE" id="PS51750"/>
    </source>
</evidence>
<accession>A0ABT4HYG6</accession>
<dbReference type="RefSeq" id="WP_258417666.1">
    <property type="nucleotide sequence ID" value="NZ_JAPTNG010000009.1"/>
</dbReference>
<dbReference type="PROSITE" id="PS51750">
    <property type="entry name" value="BRO_N"/>
    <property type="match status" value="1"/>
</dbReference>
<protein>
    <submittedName>
        <fullName evidence="2">Phage antirepressor</fullName>
    </submittedName>
</protein>
<evidence type="ECO:0000313" key="2">
    <source>
        <dbReference type="EMBL" id="MCZ0831829.1"/>
    </source>
</evidence>
<dbReference type="Pfam" id="PF03374">
    <property type="entry name" value="ANT"/>
    <property type="match status" value="1"/>
</dbReference>
<dbReference type="EMBL" id="JAPTNG010000009">
    <property type="protein sequence ID" value="MCZ0831829.1"/>
    <property type="molecule type" value="Genomic_DNA"/>
</dbReference>
<dbReference type="Proteomes" id="UP001067708">
    <property type="component" value="Unassembled WGS sequence"/>
</dbReference>
<dbReference type="InterPro" id="IPR005039">
    <property type="entry name" value="Ant_C"/>
</dbReference>
<gene>
    <name evidence="2" type="ORF">O0535_13875</name>
</gene>
<name>A0ABT4HYG6_9BACL</name>
<evidence type="ECO:0000313" key="3">
    <source>
        <dbReference type="Proteomes" id="UP001067708"/>
    </source>
</evidence>
<sequence length="264" mass="30225">MNQLQNIFNYQNQQVRVILKDGEPWFVAKDVSDVLGLVNLSESIKRLDADEVSSIEVIDSMRRKQMTNIINEPGLYSLILGSRKPEAKAFKRWITHEVIPSIRKHGAYMTPETIEKTLSDPDFIIGLATKLKEEQQARMDAEKLIESQRHKVVFAEAVEVSTNSILVKDLATLLKQKGINIGQNRLFNWLRDNGYICKKKGDMYNKPTQRSLELGLLELKTHVHTGSNGEMKTKYTPKVTGKGQVYFINKFRGEILHGYHKKVL</sequence>